<feature type="transmembrane region" description="Helical" evidence="7">
    <location>
        <begin position="96"/>
        <end position="116"/>
    </location>
</feature>
<evidence type="ECO:0000256" key="4">
    <source>
        <dbReference type="ARBA" id="ARBA00022692"/>
    </source>
</evidence>
<feature type="transmembrane region" description="Helical" evidence="7">
    <location>
        <begin position="122"/>
        <end position="146"/>
    </location>
</feature>
<keyword evidence="3" id="KW-1003">Cell membrane</keyword>
<proteinExistence type="predicted"/>
<evidence type="ECO:0000256" key="7">
    <source>
        <dbReference type="SAM" id="Phobius"/>
    </source>
</evidence>
<keyword evidence="5 7" id="KW-1133">Transmembrane helix</keyword>
<comment type="subcellular location">
    <subcellularLocation>
        <location evidence="1">Membrane</location>
        <topology evidence="1">Multi-pass membrane protein</topology>
    </subcellularLocation>
</comment>
<keyword evidence="9" id="KW-1185">Reference proteome</keyword>
<comment type="caution">
    <text evidence="8">The sequence shown here is derived from an EMBL/GenBank/DDBJ whole genome shotgun (WGS) entry which is preliminary data.</text>
</comment>
<evidence type="ECO:0000256" key="2">
    <source>
        <dbReference type="ARBA" id="ARBA00022448"/>
    </source>
</evidence>
<dbReference type="RefSeq" id="WP_267661287.1">
    <property type="nucleotide sequence ID" value="NZ_JAAAML010000003.1"/>
</dbReference>
<evidence type="ECO:0000256" key="1">
    <source>
        <dbReference type="ARBA" id="ARBA00004141"/>
    </source>
</evidence>
<dbReference type="PANTHER" id="PTHR36838:SF1">
    <property type="entry name" value="SLR1864 PROTEIN"/>
    <property type="match status" value="1"/>
</dbReference>
<reference evidence="8 9" key="1">
    <citation type="submission" date="2020-01" db="EMBL/GenBank/DDBJ databases">
        <title>Genomes of bacteria type strains.</title>
        <authorList>
            <person name="Chen J."/>
            <person name="Zhu S."/>
            <person name="Yang J."/>
        </authorList>
    </citation>
    <scope>NUCLEOTIDE SEQUENCE [LARGE SCALE GENOMIC DNA]</scope>
    <source>
        <strain evidence="8 9">DSM 16655</strain>
    </source>
</reference>
<feature type="transmembrane region" description="Helical" evidence="7">
    <location>
        <begin position="65"/>
        <end position="84"/>
    </location>
</feature>
<feature type="transmembrane region" description="Helical" evidence="7">
    <location>
        <begin position="236"/>
        <end position="256"/>
    </location>
</feature>
<dbReference type="InterPro" id="IPR004776">
    <property type="entry name" value="Mem_transp_PIN-like"/>
</dbReference>
<evidence type="ECO:0000313" key="9">
    <source>
        <dbReference type="Proteomes" id="UP001320715"/>
    </source>
</evidence>
<evidence type="ECO:0000256" key="5">
    <source>
        <dbReference type="ARBA" id="ARBA00022989"/>
    </source>
</evidence>
<gene>
    <name evidence="8" type="ORF">GTW23_15610</name>
</gene>
<accession>A0ABT1CTS6</accession>
<name>A0ABT1CTS6_9HYPH</name>
<organism evidence="8 9">
    <name type="scientific">Hoeflea alexandrii</name>
    <dbReference type="NCBI Taxonomy" id="288436"/>
    <lineage>
        <taxon>Bacteria</taxon>
        <taxon>Pseudomonadati</taxon>
        <taxon>Pseudomonadota</taxon>
        <taxon>Alphaproteobacteria</taxon>
        <taxon>Hyphomicrobiales</taxon>
        <taxon>Rhizobiaceae</taxon>
        <taxon>Hoeflea</taxon>
    </lineage>
</organism>
<feature type="transmembrane region" description="Helical" evidence="7">
    <location>
        <begin position="199"/>
        <end position="224"/>
    </location>
</feature>
<feature type="transmembrane region" description="Helical" evidence="7">
    <location>
        <begin position="167"/>
        <end position="187"/>
    </location>
</feature>
<evidence type="ECO:0000256" key="6">
    <source>
        <dbReference type="ARBA" id="ARBA00023136"/>
    </source>
</evidence>
<keyword evidence="4 7" id="KW-0812">Transmembrane</keyword>
<keyword evidence="6 7" id="KW-0472">Membrane</keyword>
<dbReference type="Pfam" id="PF03547">
    <property type="entry name" value="Mem_trans"/>
    <property type="match status" value="1"/>
</dbReference>
<sequence length="318" mass="33129">MLDILSITVPIFIMIAIGYAAVHWRVFAPEAMRILGNYVVVLALPALLFKAISERPISEVVNWSYIAAYLCGSLVVLTAGYFYARRIQKAETTAAAFSAMGMVCSNTGFIGYPILLLTLPSIAGVGLALNMMVENIVLIPLLLAIAEAGHGGPSPMGKMLARTFRGLARNPIIIGLVAGLAASFSGVNIPAPLMKPIDMLAASSAAVSLLVIGGTLASVSVRGLSGEIAPTVAGKLVFHPLAVFAATAALPLAGLAPLSAEMQAAAVILAAVPMMGIYPILAQRFGRERSSVVAMLMATVLSFFTLSAVLWVVNAHIL</sequence>
<evidence type="ECO:0000313" key="8">
    <source>
        <dbReference type="EMBL" id="MCO6409609.1"/>
    </source>
</evidence>
<keyword evidence="2" id="KW-0813">Transport</keyword>
<feature type="transmembrane region" description="Helical" evidence="7">
    <location>
        <begin position="34"/>
        <end position="53"/>
    </location>
</feature>
<feature type="transmembrane region" description="Helical" evidence="7">
    <location>
        <begin position="262"/>
        <end position="281"/>
    </location>
</feature>
<dbReference type="EMBL" id="JAAAML010000003">
    <property type="protein sequence ID" value="MCO6409609.1"/>
    <property type="molecule type" value="Genomic_DNA"/>
</dbReference>
<feature type="transmembrane region" description="Helical" evidence="7">
    <location>
        <begin position="293"/>
        <end position="313"/>
    </location>
</feature>
<dbReference type="Proteomes" id="UP001320715">
    <property type="component" value="Unassembled WGS sequence"/>
</dbReference>
<dbReference type="PANTHER" id="PTHR36838">
    <property type="entry name" value="AUXIN EFFLUX CARRIER FAMILY PROTEIN"/>
    <property type="match status" value="1"/>
</dbReference>
<evidence type="ECO:0000256" key="3">
    <source>
        <dbReference type="ARBA" id="ARBA00022475"/>
    </source>
</evidence>
<feature type="transmembrane region" description="Helical" evidence="7">
    <location>
        <begin position="6"/>
        <end position="22"/>
    </location>
</feature>
<protein>
    <submittedName>
        <fullName evidence="8">AEC family transporter</fullName>
    </submittedName>
</protein>